<accession>A0A371F5L7</accession>
<feature type="non-terminal residue" evidence="2">
    <location>
        <position position="1"/>
    </location>
</feature>
<sequence>MSSAKFENSALSVSSCIYSATNSSITLIPKSEGSLVGCLIASNMLNCTRLLPNSIESVSTCTSIFVLAVTKNGRPKIKIDVGMTFIEAIRSNMASKKSSLLRHWRVKVRLRLDIDWFRRLLQCSCLSPTASSSPLKMVSCLVMALSVVAIVGMVVLSILDSPNSYFDPKAHLERIQIFKLDIALESNSAGIVAFQIVNYHMDDYDTTAFRIGIHLLVQHSQDGLTRLSFASTSFSIRDGVAPLIPNYCVLLAIFEISVSPECCLIPQISFLMVAVLDAGKNFSNIMRFISPQVLKRTSCRYSQSLAAPSRENGKLLHLNVVFWYPLRPHYGTNHILDAPRLVHHIRRGQLLEHSVIVLHWFRLLRLTYNKVKTRVNVRAIVLREIKTGYVNSWIPLFTTIAMEEQRWLTKDVVVCQIAAFMTRKMSFGSFHPFDLEIKKTLNRIKKSKNMHIGHNSSSSVNSIIEIEDFEMKPDFADNPLYEPDPMENDNNRTLKELATPDLEPFQIYELKSKLIHLLPKFHGLAGEDSHKHLKEFHLVCSMMRSQGILEDYIKMKAFPFSLDGVAKD</sequence>
<keyword evidence="1" id="KW-0472">Membrane</keyword>
<protein>
    <submittedName>
        <fullName evidence="2">Uncharacterized protein</fullName>
    </submittedName>
</protein>
<organism evidence="2 3">
    <name type="scientific">Mucuna pruriens</name>
    <name type="common">Velvet bean</name>
    <name type="synonym">Dolichos pruriens</name>
    <dbReference type="NCBI Taxonomy" id="157652"/>
    <lineage>
        <taxon>Eukaryota</taxon>
        <taxon>Viridiplantae</taxon>
        <taxon>Streptophyta</taxon>
        <taxon>Embryophyta</taxon>
        <taxon>Tracheophyta</taxon>
        <taxon>Spermatophyta</taxon>
        <taxon>Magnoliopsida</taxon>
        <taxon>eudicotyledons</taxon>
        <taxon>Gunneridae</taxon>
        <taxon>Pentapetalae</taxon>
        <taxon>rosids</taxon>
        <taxon>fabids</taxon>
        <taxon>Fabales</taxon>
        <taxon>Fabaceae</taxon>
        <taxon>Papilionoideae</taxon>
        <taxon>50 kb inversion clade</taxon>
        <taxon>NPAAA clade</taxon>
        <taxon>indigoferoid/millettioid clade</taxon>
        <taxon>Phaseoleae</taxon>
        <taxon>Mucuna</taxon>
    </lineage>
</organism>
<keyword evidence="3" id="KW-1185">Reference proteome</keyword>
<gene>
    <name evidence="2" type="ORF">CR513_46806</name>
</gene>
<proteinExistence type="predicted"/>
<keyword evidence="1" id="KW-0812">Transmembrane</keyword>
<evidence type="ECO:0000313" key="2">
    <source>
        <dbReference type="EMBL" id="RDX73567.1"/>
    </source>
</evidence>
<feature type="transmembrane region" description="Helical" evidence="1">
    <location>
        <begin position="138"/>
        <end position="159"/>
    </location>
</feature>
<keyword evidence="1" id="KW-1133">Transmembrane helix</keyword>
<dbReference type="EMBL" id="QJKJ01010480">
    <property type="protein sequence ID" value="RDX73567.1"/>
    <property type="molecule type" value="Genomic_DNA"/>
</dbReference>
<name>A0A371F5L7_MUCPR</name>
<dbReference type="Proteomes" id="UP000257109">
    <property type="component" value="Unassembled WGS sequence"/>
</dbReference>
<comment type="caution">
    <text evidence="2">The sequence shown here is derived from an EMBL/GenBank/DDBJ whole genome shotgun (WGS) entry which is preliminary data.</text>
</comment>
<dbReference type="AlphaFoldDB" id="A0A371F5L7"/>
<reference evidence="2" key="1">
    <citation type="submission" date="2018-05" db="EMBL/GenBank/DDBJ databases">
        <title>Draft genome of Mucuna pruriens seed.</title>
        <authorList>
            <person name="Nnadi N.E."/>
            <person name="Vos R."/>
            <person name="Hasami M.H."/>
            <person name="Devisetty U.K."/>
            <person name="Aguiy J.C."/>
        </authorList>
    </citation>
    <scope>NUCLEOTIDE SEQUENCE [LARGE SCALE GENOMIC DNA]</scope>
    <source>
        <strain evidence="2">JCA_2017</strain>
    </source>
</reference>
<evidence type="ECO:0000256" key="1">
    <source>
        <dbReference type="SAM" id="Phobius"/>
    </source>
</evidence>
<evidence type="ECO:0000313" key="3">
    <source>
        <dbReference type="Proteomes" id="UP000257109"/>
    </source>
</evidence>